<dbReference type="STRING" id="1280948.HY36_05015"/>
<dbReference type="GO" id="GO:0005506">
    <property type="term" value="F:iron ion binding"/>
    <property type="evidence" value="ECO:0007669"/>
    <property type="project" value="InterPro"/>
</dbReference>
<keyword evidence="5" id="KW-0443">Lipid metabolism</keyword>
<dbReference type="OrthoDB" id="9770329at2"/>
<dbReference type="EMBL" id="AWFH01000023">
    <property type="protein sequence ID" value="KCZ60342.1"/>
    <property type="molecule type" value="Genomic_DNA"/>
</dbReference>
<evidence type="ECO:0000256" key="5">
    <source>
        <dbReference type="ARBA" id="ARBA00023098"/>
    </source>
</evidence>
<dbReference type="PANTHER" id="PTHR21624">
    <property type="entry name" value="STEROL DESATURASE-RELATED PROTEIN"/>
    <property type="match status" value="1"/>
</dbReference>
<evidence type="ECO:0000256" key="1">
    <source>
        <dbReference type="ARBA" id="ARBA00004127"/>
    </source>
</evidence>
<dbReference type="AlphaFoldDB" id="A0A059DZD1"/>
<keyword evidence="6 7" id="KW-0472">Membrane</keyword>
<accession>A0A059DZD1</accession>
<dbReference type="InterPro" id="IPR006694">
    <property type="entry name" value="Fatty_acid_hydroxylase"/>
</dbReference>
<evidence type="ECO:0000313" key="10">
    <source>
        <dbReference type="Proteomes" id="UP000024547"/>
    </source>
</evidence>
<proteinExistence type="predicted"/>
<dbReference type="Proteomes" id="UP000024547">
    <property type="component" value="Unassembled WGS sequence"/>
</dbReference>
<keyword evidence="10" id="KW-1185">Reference proteome</keyword>
<keyword evidence="4" id="KW-0560">Oxidoreductase</keyword>
<dbReference type="InterPro" id="IPR051689">
    <property type="entry name" value="Sterol_desaturase/TMEM195"/>
</dbReference>
<evidence type="ECO:0000313" key="9">
    <source>
        <dbReference type="EMBL" id="KCZ60342.1"/>
    </source>
</evidence>
<comment type="subcellular location">
    <subcellularLocation>
        <location evidence="1">Endomembrane system</location>
        <topology evidence="1">Multi-pass membrane protein</topology>
    </subcellularLocation>
</comment>
<feature type="transmembrane region" description="Helical" evidence="7">
    <location>
        <begin position="6"/>
        <end position="28"/>
    </location>
</feature>
<feature type="domain" description="Fatty acid hydroxylase" evidence="8">
    <location>
        <begin position="86"/>
        <end position="220"/>
    </location>
</feature>
<dbReference type="Pfam" id="PF04116">
    <property type="entry name" value="FA_hydroxylase"/>
    <property type="match status" value="1"/>
</dbReference>
<sequence>MEFNPLPAVTTFAAPVFVASVALEWWAVKSGRAQGRYDTKDAVASLAMGLGNVIINTLTGSVAIWMMLVAWPFRILTLPFTLWSALAGFVLYDFIYYWKHRFAHRARWWWMEHVTHHSSTNYNLTTALRQPWFGPFTGLIWIGLPMVVIGFHPYVIFFVGGLNLLYQFWIHTEAIDKMPRWFEAVFNTPSHHRVHHATNPRYLDTNFAGVFIIWDKAFGTFVPELEDEKPIYGIVKPLNDHNPIVIAFHEFFGLLKDCASDGWRPHHWIGRLINAPGWSPDGNHNRSTELKFAYLEDNPDKRDSPGFPK</sequence>
<keyword evidence="2 7" id="KW-0812">Transmembrane</keyword>
<feature type="transmembrane region" description="Helical" evidence="7">
    <location>
        <begin position="139"/>
        <end position="169"/>
    </location>
</feature>
<feature type="transmembrane region" description="Helical" evidence="7">
    <location>
        <begin position="49"/>
        <end position="68"/>
    </location>
</feature>
<evidence type="ECO:0000256" key="6">
    <source>
        <dbReference type="ARBA" id="ARBA00023136"/>
    </source>
</evidence>
<dbReference type="eggNOG" id="COG3000">
    <property type="taxonomic scope" value="Bacteria"/>
</dbReference>
<keyword evidence="3 7" id="KW-1133">Transmembrane helix</keyword>
<evidence type="ECO:0000256" key="4">
    <source>
        <dbReference type="ARBA" id="ARBA00023002"/>
    </source>
</evidence>
<evidence type="ECO:0000256" key="7">
    <source>
        <dbReference type="SAM" id="Phobius"/>
    </source>
</evidence>
<gene>
    <name evidence="9" type="ORF">HY36_05015</name>
</gene>
<protein>
    <recommendedName>
        <fullName evidence="8">Fatty acid hydroxylase domain-containing protein</fullName>
    </recommendedName>
</protein>
<feature type="transmembrane region" description="Helical" evidence="7">
    <location>
        <begin position="80"/>
        <end position="98"/>
    </location>
</feature>
<dbReference type="GO" id="GO:0016020">
    <property type="term" value="C:membrane"/>
    <property type="evidence" value="ECO:0007669"/>
    <property type="project" value="GOC"/>
</dbReference>
<dbReference type="PATRIC" id="fig|1280948.3.peg.2061"/>
<evidence type="ECO:0000256" key="2">
    <source>
        <dbReference type="ARBA" id="ARBA00022692"/>
    </source>
</evidence>
<evidence type="ECO:0000259" key="8">
    <source>
        <dbReference type="Pfam" id="PF04116"/>
    </source>
</evidence>
<dbReference type="GO" id="GO:0006643">
    <property type="term" value="P:membrane lipid metabolic process"/>
    <property type="evidence" value="ECO:0007669"/>
    <property type="project" value="TreeGrafter"/>
</dbReference>
<dbReference type="GO" id="GO:0050479">
    <property type="term" value="F:glyceryl-ether monooxygenase activity"/>
    <property type="evidence" value="ECO:0007669"/>
    <property type="project" value="TreeGrafter"/>
</dbReference>
<organism evidence="9 10">
    <name type="scientific">Hyphomonas atlantica</name>
    <dbReference type="NCBI Taxonomy" id="1280948"/>
    <lineage>
        <taxon>Bacteria</taxon>
        <taxon>Pseudomonadati</taxon>
        <taxon>Pseudomonadota</taxon>
        <taxon>Alphaproteobacteria</taxon>
        <taxon>Hyphomonadales</taxon>
        <taxon>Hyphomonadaceae</taxon>
        <taxon>Hyphomonas</taxon>
    </lineage>
</organism>
<name>A0A059DZD1_9PROT</name>
<evidence type="ECO:0000256" key="3">
    <source>
        <dbReference type="ARBA" id="ARBA00022989"/>
    </source>
</evidence>
<dbReference type="GO" id="GO:0012505">
    <property type="term" value="C:endomembrane system"/>
    <property type="evidence" value="ECO:0007669"/>
    <property type="project" value="UniProtKB-SubCell"/>
</dbReference>
<dbReference type="RefSeq" id="WP_035552101.1">
    <property type="nucleotide sequence ID" value="NZ_AWFH01000023.1"/>
</dbReference>
<dbReference type="GO" id="GO:0008610">
    <property type="term" value="P:lipid biosynthetic process"/>
    <property type="evidence" value="ECO:0007669"/>
    <property type="project" value="InterPro"/>
</dbReference>
<reference evidence="9 10" key="1">
    <citation type="journal article" date="2014" name="Antonie Van Leeuwenhoek">
        <title>Hyphomonas beringensis sp. nov. and Hyphomonas chukchiensis sp. nov., isolated from surface seawater of the Bering Sea and Chukchi Sea.</title>
        <authorList>
            <person name="Li C."/>
            <person name="Lai Q."/>
            <person name="Li G."/>
            <person name="Dong C."/>
            <person name="Wang J."/>
            <person name="Liao Y."/>
            <person name="Shao Z."/>
        </authorList>
    </citation>
    <scope>NUCLEOTIDE SEQUENCE [LARGE SCALE GENOMIC DNA]</scope>
    <source>
        <strain evidence="9 10">22II1-22F38</strain>
    </source>
</reference>
<comment type="caution">
    <text evidence="9">The sequence shown here is derived from an EMBL/GenBank/DDBJ whole genome shotgun (WGS) entry which is preliminary data.</text>
</comment>
<dbReference type="GeneID" id="92501079"/>
<dbReference type="PANTHER" id="PTHR21624:SF1">
    <property type="entry name" value="ALKYLGLYCEROL MONOOXYGENASE"/>
    <property type="match status" value="1"/>
</dbReference>